<feature type="compositionally biased region" description="Basic residues" evidence="6">
    <location>
        <begin position="441"/>
        <end position="450"/>
    </location>
</feature>
<feature type="region of interest" description="Disordered" evidence="6">
    <location>
        <begin position="315"/>
        <end position="349"/>
    </location>
</feature>
<dbReference type="GO" id="GO:0050832">
    <property type="term" value="P:defense response to fungus"/>
    <property type="evidence" value="ECO:0007669"/>
    <property type="project" value="InterPro"/>
</dbReference>
<dbReference type="PANTHER" id="PTHR33432">
    <property type="entry name" value="PROTEIN EMSY-LIKE 4"/>
    <property type="match status" value="1"/>
</dbReference>
<name>A0A443N2F6_9MAGN</name>
<dbReference type="STRING" id="337451.A0A443N2F6"/>
<dbReference type="AlphaFoldDB" id="A0A443N2F6"/>
<evidence type="ECO:0000256" key="6">
    <source>
        <dbReference type="SAM" id="MobiDB-lite"/>
    </source>
</evidence>
<feature type="region of interest" description="Disordered" evidence="6">
    <location>
        <begin position="416"/>
        <end position="490"/>
    </location>
</feature>
<dbReference type="PANTHER" id="PTHR33432:SF27">
    <property type="entry name" value="PROTEIN EMSY-LIKE 3"/>
    <property type="match status" value="1"/>
</dbReference>
<evidence type="ECO:0000313" key="8">
    <source>
        <dbReference type="EMBL" id="RWR72727.1"/>
    </source>
</evidence>
<dbReference type="Pfam" id="PF03735">
    <property type="entry name" value="ENT"/>
    <property type="match status" value="1"/>
</dbReference>
<dbReference type="InterPro" id="IPR033485">
    <property type="entry name" value="EMSY-LIKE_plant"/>
</dbReference>
<proteinExistence type="predicted"/>
<dbReference type="InterPro" id="IPR036142">
    <property type="entry name" value="ENT_dom-like_sf"/>
</dbReference>
<dbReference type="GO" id="GO:0005634">
    <property type="term" value="C:nucleus"/>
    <property type="evidence" value="ECO:0007669"/>
    <property type="project" value="UniProtKB-SubCell"/>
</dbReference>
<evidence type="ECO:0000259" key="7">
    <source>
        <dbReference type="PROSITE" id="PS51138"/>
    </source>
</evidence>
<dbReference type="FunFam" id="1.10.1240.40:FF:000004">
    <property type="entry name" value="Protein EMSY-LIKE 4"/>
    <property type="match status" value="1"/>
</dbReference>
<evidence type="ECO:0000313" key="9">
    <source>
        <dbReference type="Proteomes" id="UP000283530"/>
    </source>
</evidence>
<keyword evidence="9" id="KW-1185">Reference proteome</keyword>
<feature type="compositionally biased region" description="Basic and acidic residues" evidence="6">
    <location>
        <begin position="462"/>
        <end position="472"/>
    </location>
</feature>
<keyword evidence="3" id="KW-0611">Plant defense</keyword>
<evidence type="ECO:0000256" key="3">
    <source>
        <dbReference type="ARBA" id="ARBA00022821"/>
    </source>
</evidence>
<comment type="caution">
    <text evidence="8">The sequence shown here is derived from an EMBL/GenBank/DDBJ whole genome shotgun (WGS) entry which is preliminary data.</text>
</comment>
<feature type="domain" description="ENT" evidence="7">
    <location>
        <begin position="50"/>
        <end position="137"/>
    </location>
</feature>
<keyword evidence="4" id="KW-0175">Coiled coil</keyword>
<comment type="subcellular location">
    <subcellularLocation>
        <location evidence="1">Nucleus</location>
    </subcellularLocation>
</comment>
<evidence type="ECO:0000256" key="2">
    <source>
        <dbReference type="ARBA" id="ARBA00022553"/>
    </source>
</evidence>
<evidence type="ECO:0000256" key="5">
    <source>
        <dbReference type="ARBA" id="ARBA00023242"/>
    </source>
</evidence>
<dbReference type="SUPFAM" id="SSF63748">
    <property type="entry name" value="Tudor/PWWP/MBT"/>
    <property type="match status" value="1"/>
</dbReference>
<keyword evidence="5" id="KW-0539">Nucleus</keyword>
<dbReference type="EMBL" id="QPKB01000001">
    <property type="protein sequence ID" value="RWR72727.1"/>
    <property type="molecule type" value="Genomic_DNA"/>
</dbReference>
<feature type="region of interest" description="Disordered" evidence="6">
    <location>
        <begin position="1"/>
        <end position="31"/>
    </location>
</feature>
<sequence>MDYDRSDSSGTADDLPPSHHNKVLRGTRVTGNGRSAALGALSYPRAHNDMETQIHQLEKEAYSSVLRAFKAQSDAITWEKESLITELRKELRVSDDDHRVLLGRVNADDIIRRIREWRQAGGLQSGLLSTSQPVHDAIPSPTVSASLKKQKTSQSVPPLSLGPPSPALHHQALAAPVQPSPSVTKRGAAVGAKGKKPKSGQALPRVSSMNPTQYTSTGPTGRAHVANRGSSGAVVANEPAEGARLIGRKVMTRWPADKNFYEAVITNYNPADGLHALVYDINTENETWEWVNLREIPDEDIQWEGEDPGISRRMGHGEPGQGIKKSVGHGSAIPSVGRGRGYPKNETKTDFLTSQNGIRNKGSDDIEILHTDSLIKEVERVFSANQPDLLEMEKAKKVLKEHEQALLDAIARLADASDGESEEGGPPISHGQPVDQDRGWRNRKYGRGNRHTAEFDDGMGGEGREGLDRDQMAGEGGVALDDQHDGDEDI</sequence>
<organism evidence="8 9">
    <name type="scientific">Cinnamomum micranthum f. kanehirae</name>
    <dbReference type="NCBI Taxonomy" id="337451"/>
    <lineage>
        <taxon>Eukaryota</taxon>
        <taxon>Viridiplantae</taxon>
        <taxon>Streptophyta</taxon>
        <taxon>Embryophyta</taxon>
        <taxon>Tracheophyta</taxon>
        <taxon>Spermatophyta</taxon>
        <taxon>Magnoliopsida</taxon>
        <taxon>Magnoliidae</taxon>
        <taxon>Laurales</taxon>
        <taxon>Lauraceae</taxon>
        <taxon>Cinnamomum</taxon>
    </lineage>
</organism>
<keyword evidence="2" id="KW-0597">Phosphoprotein</keyword>
<dbReference type="SUPFAM" id="SSF158639">
    <property type="entry name" value="ENT-like"/>
    <property type="match status" value="1"/>
</dbReference>
<protein>
    <submittedName>
        <fullName evidence="8">Protein EMSY-LIKE 3</fullName>
    </submittedName>
</protein>
<dbReference type="SMART" id="SM01191">
    <property type="entry name" value="ENT"/>
    <property type="match status" value="1"/>
</dbReference>
<evidence type="ECO:0000256" key="1">
    <source>
        <dbReference type="ARBA" id="ARBA00004123"/>
    </source>
</evidence>
<accession>A0A443N2F6</accession>
<dbReference type="InterPro" id="IPR005491">
    <property type="entry name" value="ENT_dom"/>
</dbReference>
<dbReference type="Proteomes" id="UP000283530">
    <property type="component" value="Unassembled WGS sequence"/>
</dbReference>
<reference evidence="8 9" key="1">
    <citation type="journal article" date="2019" name="Nat. Plants">
        <title>Stout camphor tree genome fills gaps in understanding of flowering plant genome evolution.</title>
        <authorList>
            <person name="Chaw S.M."/>
            <person name="Liu Y.C."/>
            <person name="Wu Y.W."/>
            <person name="Wang H.Y."/>
            <person name="Lin C.I."/>
            <person name="Wu C.S."/>
            <person name="Ke H.M."/>
            <person name="Chang L.Y."/>
            <person name="Hsu C.Y."/>
            <person name="Yang H.T."/>
            <person name="Sudianto E."/>
            <person name="Hsu M.H."/>
            <person name="Wu K.P."/>
            <person name="Wang L.N."/>
            <person name="Leebens-Mack J.H."/>
            <person name="Tsai I.J."/>
        </authorList>
    </citation>
    <scope>NUCLEOTIDE SEQUENCE [LARGE SCALE GENOMIC DNA]</scope>
    <source>
        <strain evidence="9">cv. Chaw 1501</strain>
        <tissue evidence="8">Young leaves</tissue>
    </source>
</reference>
<dbReference type="Gene3D" id="1.10.1240.40">
    <property type="entry name" value="ENT domain"/>
    <property type="match status" value="1"/>
</dbReference>
<dbReference type="OrthoDB" id="1737049at2759"/>
<dbReference type="Gene3D" id="2.30.30.140">
    <property type="match status" value="1"/>
</dbReference>
<feature type="region of interest" description="Disordered" evidence="6">
    <location>
        <begin position="126"/>
        <end position="223"/>
    </location>
</feature>
<dbReference type="CDD" id="cd20404">
    <property type="entry name" value="Tudor_Agenet_AtEML-like"/>
    <property type="match status" value="1"/>
</dbReference>
<gene>
    <name evidence="8" type="ORF">CKAN_00096600</name>
</gene>
<feature type="compositionally biased region" description="Polar residues" evidence="6">
    <location>
        <begin position="207"/>
        <end position="219"/>
    </location>
</feature>
<evidence type="ECO:0000256" key="4">
    <source>
        <dbReference type="ARBA" id="ARBA00023054"/>
    </source>
</evidence>
<dbReference type="PROSITE" id="PS51138">
    <property type="entry name" value="ENT"/>
    <property type="match status" value="1"/>
</dbReference>